<comment type="similarity">
    <text evidence="1">Belongs to the bacterial PQQ dehydrogenase family.</text>
</comment>
<dbReference type="InterPro" id="IPR011047">
    <property type="entry name" value="Quinoprotein_ADH-like_sf"/>
</dbReference>
<organism evidence="9 10">
    <name type="scientific">Skermanella stibiiresistens SB22</name>
    <dbReference type="NCBI Taxonomy" id="1385369"/>
    <lineage>
        <taxon>Bacteria</taxon>
        <taxon>Pseudomonadati</taxon>
        <taxon>Pseudomonadota</taxon>
        <taxon>Alphaproteobacteria</taxon>
        <taxon>Rhodospirillales</taxon>
        <taxon>Azospirillaceae</taxon>
        <taxon>Skermanella</taxon>
    </lineage>
</organism>
<keyword evidence="2 7" id="KW-0479">Metal-binding</keyword>
<dbReference type="SMART" id="SM00564">
    <property type="entry name" value="PQQ"/>
    <property type="match status" value="4"/>
</dbReference>
<evidence type="ECO:0000259" key="8">
    <source>
        <dbReference type="Pfam" id="PF01011"/>
    </source>
</evidence>
<dbReference type="InterPro" id="IPR002372">
    <property type="entry name" value="PQQ_rpt_dom"/>
</dbReference>
<keyword evidence="7" id="KW-0106">Calcium</keyword>
<sequence>MLALACLGVTVAPHAGSAQVKDYKPVTDERLANPEPENWLQYRGNYKGWGYSPLDQITSANIGRLTPMWSYSTGKLEGHQAPPIVNNGVMFVSTPGNQVVALDAKTGDQLWTYKRELPEELVQLHPTNRGVGLYGDKVYLATLDACVVALSAKTGEQVWEKCIADWSDGYYMTLSPLIAKGKVMVGVSGGEFGIRGFITAVDAETGQEAWKTYTVPGPGEPGFETWKGDAWKTGGAPVWIQGNYDPKNNVAYFGTGNGGPWMPDTRPGDNLYATSALALDVDTGAIKGHHQYHWNDAWDWDEVSAPILVDVERGGKTIPALVHAGRNGYLWTLERHEDGKIGFIEGKPYVNQNVFTGLDPKTGRPSYDPTKVPGTNKKLAFCPGLWGGKDWPPEAYNPKTGMLYIPANDNLCSELGGVPITGRAPGEMYVGVTIDEILSSLRFRDGVDASKPVDIGEVQAWDLKTGKKAWTHTFQDSANWGPLLTTGGDLVFGGGTSDRKFRAFDAKSGKVVWETRLNSGVTGVPSTYMVDGVQYIAVQAGWGVDAERMMGGISTLLPENRRPPKMTQGGVIWVFALGKDQTKQQAAAQ</sequence>
<dbReference type="GO" id="GO:0016020">
    <property type="term" value="C:membrane"/>
    <property type="evidence" value="ECO:0007669"/>
    <property type="project" value="InterPro"/>
</dbReference>
<feature type="binding site" evidence="7">
    <location>
        <position position="191"/>
    </location>
    <ligand>
        <name>Ca(2+)</name>
        <dbReference type="ChEBI" id="CHEBI:29108"/>
    </ligand>
</feature>
<dbReference type="EMBL" id="AVFL01000006">
    <property type="protein sequence ID" value="EWY40770.1"/>
    <property type="molecule type" value="Genomic_DNA"/>
</dbReference>
<proteinExistence type="inferred from homology"/>
<dbReference type="AlphaFoldDB" id="W9H3K1"/>
<evidence type="ECO:0000256" key="5">
    <source>
        <dbReference type="PIRSR" id="PIRSR617512-1"/>
    </source>
</evidence>
<evidence type="ECO:0000313" key="9">
    <source>
        <dbReference type="EMBL" id="EWY40770.1"/>
    </source>
</evidence>
<dbReference type="PANTHER" id="PTHR32303:SF20">
    <property type="entry name" value="QUINOPROTEIN ETHANOL DEHYDROGENASE"/>
    <property type="match status" value="1"/>
</dbReference>
<evidence type="ECO:0000313" key="10">
    <source>
        <dbReference type="Proteomes" id="UP000019486"/>
    </source>
</evidence>
<keyword evidence="10" id="KW-1185">Reference proteome</keyword>
<accession>W9H3K1</accession>
<feature type="domain" description="Pyrrolo-quinoline quinone repeat" evidence="8">
    <location>
        <begin position="479"/>
        <end position="536"/>
    </location>
</feature>
<feature type="binding site" evidence="7">
    <location>
        <position position="257"/>
    </location>
    <ligand>
        <name>Ca(2+)</name>
        <dbReference type="ChEBI" id="CHEBI:29108"/>
    </ligand>
</feature>
<dbReference type="PATRIC" id="fig|1385369.3.peg.2066"/>
<comment type="cofactor">
    <cofactor evidence="6">
        <name>pyrroloquinoline quinone</name>
        <dbReference type="ChEBI" id="CHEBI:58442"/>
    </cofactor>
    <text evidence="6">Binds 1 PQQ group per subunit.</text>
</comment>
<keyword evidence="4" id="KW-0560">Oxidoreductase</keyword>
<comment type="caution">
    <text evidence="9">The sequence shown here is derived from an EMBL/GenBank/DDBJ whole genome shotgun (WGS) entry which is preliminary data.</text>
</comment>
<reference evidence="9 10" key="1">
    <citation type="submission" date="2013-08" db="EMBL/GenBank/DDBJ databases">
        <title>The genome sequence of Skermanella stibiiresistens.</title>
        <authorList>
            <person name="Zhu W."/>
            <person name="Wang G."/>
        </authorList>
    </citation>
    <scope>NUCLEOTIDE SEQUENCE [LARGE SCALE GENOMIC DNA]</scope>
    <source>
        <strain evidence="9 10">SB22</strain>
    </source>
</reference>
<comment type="cofactor">
    <cofactor evidence="7">
        <name>Ca(2+)</name>
        <dbReference type="ChEBI" id="CHEBI:29108"/>
    </cofactor>
    <text evidence="7">Binds 1 Ca(2+) ion per subunit.</text>
</comment>
<feature type="binding site" evidence="7">
    <location>
        <position position="299"/>
    </location>
    <ligand>
        <name>Ca(2+)</name>
        <dbReference type="ChEBI" id="CHEBI:29108"/>
    </ligand>
</feature>
<dbReference type="GO" id="GO:0016614">
    <property type="term" value="F:oxidoreductase activity, acting on CH-OH group of donors"/>
    <property type="evidence" value="ECO:0007669"/>
    <property type="project" value="InterPro"/>
</dbReference>
<feature type="active site" description="Proton acceptor" evidence="5">
    <location>
        <position position="299"/>
    </location>
</feature>
<dbReference type="Proteomes" id="UP000019486">
    <property type="component" value="Unassembled WGS sequence"/>
</dbReference>
<dbReference type="InterPro" id="IPR017512">
    <property type="entry name" value="PQQ_MeOH/EtOH_DH"/>
</dbReference>
<dbReference type="SUPFAM" id="SSF50998">
    <property type="entry name" value="Quinoprotein alcohol dehydrogenase-like"/>
    <property type="match status" value="1"/>
</dbReference>
<dbReference type="STRING" id="1385369.N825_33110"/>
<evidence type="ECO:0000256" key="1">
    <source>
        <dbReference type="ARBA" id="ARBA00008156"/>
    </source>
</evidence>
<evidence type="ECO:0000256" key="2">
    <source>
        <dbReference type="ARBA" id="ARBA00022723"/>
    </source>
</evidence>
<dbReference type="Pfam" id="PF01011">
    <property type="entry name" value="PQQ"/>
    <property type="match status" value="2"/>
</dbReference>
<name>W9H3K1_9PROT</name>
<evidence type="ECO:0000256" key="7">
    <source>
        <dbReference type="PIRSR" id="PIRSR617512-3"/>
    </source>
</evidence>
<keyword evidence="3 6" id="KW-0634">PQQ</keyword>
<dbReference type="NCBIfam" id="TIGR03075">
    <property type="entry name" value="PQQ_enz_alc_DH"/>
    <property type="match status" value="1"/>
</dbReference>
<dbReference type="InterPro" id="IPR018391">
    <property type="entry name" value="PQQ_b-propeller_rpt"/>
</dbReference>
<feature type="binding site" evidence="6">
    <location>
        <position position="129"/>
    </location>
    <ligand>
        <name>pyrroloquinoline quinone</name>
        <dbReference type="ChEBI" id="CHEBI:58442"/>
    </ligand>
</feature>
<dbReference type="PANTHER" id="PTHR32303">
    <property type="entry name" value="QUINOPROTEIN ALCOHOL DEHYDROGENASE (CYTOCHROME C)"/>
    <property type="match status" value="1"/>
</dbReference>
<dbReference type="GO" id="GO:0005509">
    <property type="term" value="F:calcium ion binding"/>
    <property type="evidence" value="ECO:0007669"/>
    <property type="project" value="InterPro"/>
</dbReference>
<evidence type="ECO:0000256" key="3">
    <source>
        <dbReference type="ARBA" id="ARBA00022891"/>
    </source>
</evidence>
<evidence type="ECO:0000256" key="6">
    <source>
        <dbReference type="PIRSR" id="PIRSR617512-2"/>
    </source>
</evidence>
<feature type="domain" description="Pyrrolo-quinoline quinone repeat" evidence="8">
    <location>
        <begin position="39"/>
        <end position="339"/>
    </location>
</feature>
<evidence type="ECO:0000256" key="4">
    <source>
        <dbReference type="ARBA" id="ARBA00023002"/>
    </source>
</evidence>
<dbReference type="Gene3D" id="2.140.10.10">
    <property type="entry name" value="Quinoprotein alcohol dehydrogenase-like superfamily"/>
    <property type="match status" value="1"/>
</dbReference>
<gene>
    <name evidence="9" type="ORF">N825_33110</name>
</gene>
<protein>
    <submittedName>
        <fullName evidence="9">Alcohol dehydrogenase</fullName>
    </submittedName>
</protein>
<feature type="binding site" evidence="6">
    <location>
        <position position="173"/>
    </location>
    <ligand>
        <name>pyrroloquinoline quinone</name>
        <dbReference type="ChEBI" id="CHEBI:58442"/>
    </ligand>
</feature>